<proteinExistence type="inferred from homology"/>
<evidence type="ECO:0000313" key="15">
    <source>
        <dbReference type="Proteomes" id="UP001153269"/>
    </source>
</evidence>
<dbReference type="GO" id="GO:0005856">
    <property type="term" value="C:cytoskeleton"/>
    <property type="evidence" value="ECO:0007669"/>
    <property type="project" value="TreeGrafter"/>
</dbReference>
<keyword evidence="5 11" id="KW-0547">Nucleotide-binding</keyword>
<comment type="catalytic activity">
    <reaction evidence="9">
        <text>L-threonyl-[protein] + ATP = O-phospho-L-threonyl-[protein] + ADP + H(+)</text>
        <dbReference type="Rhea" id="RHEA:46608"/>
        <dbReference type="Rhea" id="RHEA-COMP:11060"/>
        <dbReference type="Rhea" id="RHEA-COMP:11605"/>
        <dbReference type="ChEBI" id="CHEBI:15378"/>
        <dbReference type="ChEBI" id="CHEBI:30013"/>
        <dbReference type="ChEBI" id="CHEBI:30616"/>
        <dbReference type="ChEBI" id="CHEBI:61977"/>
        <dbReference type="ChEBI" id="CHEBI:456216"/>
        <dbReference type="EC" id="2.7.12.1"/>
    </reaction>
</comment>
<dbReference type="InterPro" id="IPR050494">
    <property type="entry name" value="Ser_Thr_dual-spec_kinase"/>
</dbReference>
<keyword evidence="15" id="KW-1185">Reference proteome</keyword>
<comment type="catalytic activity">
    <reaction evidence="8">
        <text>L-seryl-[protein] + ATP = O-phospho-L-seryl-[protein] + ADP + H(+)</text>
        <dbReference type="Rhea" id="RHEA:17989"/>
        <dbReference type="Rhea" id="RHEA-COMP:9863"/>
        <dbReference type="Rhea" id="RHEA-COMP:11604"/>
        <dbReference type="ChEBI" id="CHEBI:15378"/>
        <dbReference type="ChEBI" id="CHEBI:29999"/>
        <dbReference type="ChEBI" id="CHEBI:30616"/>
        <dbReference type="ChEBI" id="CHEBI:83421"/>
        <dbReference type="ChEBI" id="CHEBI:456216"/>
        <dbReference type="EC" id="2.7.12.1"/>
    </reaction>
</comment>
<dbReference type="InterPro" id="IPR008271">
    <property type="entry name" value="Ser/Thr_kinase_AS"/>
</dbReference>
<dbReference type="InterPro" id="IPR042521">
    <property type="entry name" value="DYRK"/>
</dbReference>
<evidence type="ECO:0000256" key="10">
    <source>
        <dbReference type="ARBA" id="ARBA00051680"/>
    </source>
</evidence>
<gene>
    <name evidence="14" type="ORF">PLEPLA_LOCUS22120</name>
</gene>
<name>A0A9N7YQE1_PLEPL</name>
<dbReference type="GO" id="GO:0005737">
    <property type="term" value="C:cytoplasm"/>
    <property type="evidence" value="ECO:0007669"/>
    <property type="project" value="TreeGrafter"/>
</dbReference>
<dbReference type="Gene3D" id="3.30.10.30">
    <property type="entry name" value="DYRK"/>
    <property type="match status" value="1"/>
</dbReference>
<evidence type="ECO:0000256" key="2">
    <source>
        <dbReference type="ARBA" id="ARBA00013203"/>
    </source>
</evidence>
<dbReference type="GO" id="GO:0004712">
    <property type="term" value="F:protein serine/threonine/tyrosine kinase activity"/>
    <property type="evidence" value="ECO:0007669"/>
    <property type="project" value="UniProtKB-EC"/>
</dbReference>
<protein>
    <recommendedName>
        <fullName evidence="2">dual-specificity kinase</fullName>
        <ecNumber evidence="2">2.7.12.1</ecNumber>
    </recommendedName>
</protein>
<comment type="similarity">
    <text evidence="1">Belongs to the protein kinase superfamily. CMGC Ser/Thr protein kinase family. MNB/DYRK subfamily.</text>
</comment>
<dbReference type="InterPro" id="IPR000719">
    <property type="entry name" value="Prot_kinase_dom"/>
</dbReference>
<dbReference type="PROSITE" id="PS00108">
    <property type="entry name" value="PROTEIN_KINASE_ST"/>
    <property type="match status" value="1"/>
</dbReference>
<dbReference type="InterPro" id="IPR011009">
    <property type="entry name" value="Kinase-like_dom_sf"/>
</dbReference>
<evidence type="ECO:0000256" key="4">
    <source>
        <dbReference type="ARBA" id="ARBA00022679"/>
    </source>
</evidence>
<evidence type="ECO:0000256" key="12">
    <source>
        <dbReference type="RuleBase" id="RU000304"/>
    </source>
</evidence>
<dbReference type="PROSITE" id="PS00107">
    <property type="entry name" value="PROTEIN_KINASE_ATP"/>
    <property type="match status" value="1"/>
</dbReference>
<evidence type="ECO:0000259" key="13">
    <source>
        <dbReference type="PROSITE" id="PS50011"/>
    </source>
</evidence>
<dbReference type="InterPro" id="IPR017441">
    <property type="entry name" value="Protein_kinase_ATP_BS"/>
</dbReference>
<keyword evidence="3 12" id="KW-0723">Serine/threonine-protein kinase</keyword>
<dbReference type="SMART" id="SM00220">
    <property type="entry name" value="S_TKc"/>
    <property type="match status" value="1"/>
</dbReference>
<keyword evidence="7 11" id="KW-0067">ATP-binding</keyword>
<feature type="domain" description="Protein kinase" evidence="13">
    <location>
        <begin position="149"/>
        <end position="423"/>
    </location>
</feature>
<dbReference type="Pfam" id="PF00069">
    <property type="entry name" value="Pkinase"/>
    <property type="match status" value="1"/>
</dbReference>
<evidence type="ECO:0000256" key="8">
    <source>
        <dbReference type="ARBA" id="ARBA00049003"/>
    </source>
</evidence>
<dbReference type="SUPFAM" id="SSF56112">
    <property type="entry name" value="Protein kinase-like (PK-like)"/>
    <property type="match status" value="1"/>
</dbReference>
<dbReference type="Gene3D" id="1.10.510.10">
    <property type="entry name" value="Transferase(Phosphotransferase) domain 1"/>
    <property type="match status" value="1"/>
</dbReference>
<keyword evidence="4" id="KW-0808">Transferase</keyword>
<accession>A0A9N7YQE1</accession>
<feature type="binding site" evidence="11">
    <location>
        <position position="188"/>
    </location>
    <ligand>
        <name>ATP</name>
        <dbReference type="ChEBI" id="CHEBI:30616"/>
    </ligand>
</feature>
<organism evidence="14 15">
    <name type="scientific">Pleuronectes platessa</name>
    <name type="common">European plaice</name>
    <dbReference type="NCBI Taxonomy" id="8262"/>
    <lineage>
        <taxon>Eukaryota</taxon>
        <taxon>Metazoa</taxon>
        <taxon>Chordata</taxon>
        <taxon>Craniata</taxon>
        <taxon>Vertebrata</taxon>
        <taxon>Euteleostomi</taxon>
        <taxon>Actinopterygii</taxon>
        <taxon>Neopterygii</taxon>
        <taxon>Teleostei</taxon>
        <taxon>Neoteleostei</taxon>
        <taxon>Acanthomorphata</taxon>
        <taxon>Carangaria</taxon>
        <taxon>Pleuronectiformes</taxon>
        <taxon>Pleuronectoidei</taxon>
        <taxon>Pleuronectidae</taxon>
        <taxon>Pleuronectes</taxon>
    </lineage>
</organism>
<evidence type="ECO:0000256" key="11">
    <source>
        <dbReference type="PROSITE-ProRule" id="PRU10141"/>
    </source>
</evidence>
<dbReference type="PANTHER" id="PTHR24058">
    <property type="entry name" value="DUAL SPECIFICITY PROTEIN KINASE"/>
    <property type="match status" value="1"/>
</dbReference>
<evidence type="ECO:0000256" key="3">
    <source>
        <dbReference type="ARBA" id="ARBA00022527"/>
    </source>
</evidence>
<keyword evidence="6" id="KW-0418">Kinase</keyword>
<evidence type="ECO:0000256" key="1">
    <source>
        <dbReference type="ARBA" id="ARBA00008867"/>
    </source>
</evidence>
<evidence type="ECO:0000256" key="5">
    <source>
        <dbReference type="ARBA" id="ARBA00022741"/>
    </source>
</evidence>
<dbReference type="AlphaFoldDB" id="A0A9N7YQE1"/>
<dbReference type="PROSITE" id="PS50011">
    <property type="entry name" value="PROTEIN_KINASE_DOM"/>
    <property type="match status" value="1"/>
</dbReference>
<evidence type="ECO:0000256" key="9">
    <source>
        <dbReference type="ARBA" id="ARBA00049308"/>
    </source>
</evidence>
<sequence>MPAKQSTENLFHRRNNISCVKPPDNKNFQKIQLDFGYIQQAHAESGTRVQRRLPLRQPIMPSLQKTRNRKPSDERLPMSSEYVLRNFVPYLTNYEQTEISKYKQVWYLGKRTTNKIRCSTQNPQLFNFGFDTEEGLYKAIVNDHLAYRYKILAVIGNGFSGEVLKCYDYKTKQFVAIKVFRNKDSVLKLAKSEMKVLKALKESDKNNSANIVHMKEHFNFRHHLCITFDLYDGDLYRVMKRKDKHQVTEDELKGYTVAILKCLQLLRKKNIVHGDLKPENVLVRKKNDERQSAVIDFGGSFFTTERDKPQVFTLSYMSPELLLGKKCRTAIDMWSLGCIVAELHLSQRLFKGPDTHSIFSSIMELLGVPPEELLEGSPQRQKFFDSNGNPRRMESTQKLRTSVAKKLKSKDADFIDFIESCLE</sequence>
<evidence type="ECO:0000256" key="7">
    <source>
        <dbReference type="ARBA" id="ARBA00022840"/>
    </source>
</evidence>
<reference evidence="14" key="1">
    <citation type="submission" date="2020-03" db="EMBL/GenBank/DDBJ databases">
        <authorList>
            <person name="Weist P."/>
        </authorList>
    </citation>
    <scope>NUCLEOTIDE SEQUENCE</scope>
</reference>
<comment type="catalytic activity">
    <reaction evidence="10">
        <text>L-tyrosyl-[protein] + ATP = O-phospho-L-tyrosyl-[protein] + ADP + H(+)</text>
        <dbReference type="Rhea" id="RHEA:10596"/>
        <dbReference type="Rhea" id="RHEA-COMP:10136"/>
        <dbReference type="Rhea" id="RHEA-COMP:20101"/>
        <dbReference type="ChEBI" id="CHEBI:15378"/>
        <dbReference type="ChEBI" id="CHEBI:30616"/>
        <dbReference type="ChEBI" id="CHEBI:46858"/>
        <dbReference type="ChEBI" id="CHEBI:61978"/>
        <dbReference type="ChEBI" id="CHEBI:456216"/>
        <dbReference type="EC" id="2.7.12.1"/>
    </reaction>
</comment>
<evidence type="ECO:0000313" key="14">
    <source>
        <dbReference type="EMBL" id="CAB1434032.1"/>
    </source>
</evidence>
<evidence type="ECO:0000256" key="6">
    <source>
        <dbReference type="ARBA" id="ARBA00022777"/>
    </source>
</evidence>
<dbReference type="EMBL" id="CADEAL010001624">
    <property type="protein sequence ID" value="CAB1434032.1"/>
    <property type="molecule type" value="Genomic_DNA"/>
</dbReference>
<comment type="caution">
    <text evidence="14">The sequence shown here is derived from an EMBL/GenBank/DDBJ whole genome shotgun (WGS) entry which is preliminary data.</text>
</comment>
<dbReference type="EC" id="2.7.12.1" evidence="2"/>
<dbReference type="GO" id="GO:0005524">
    <property type="term" value="F:ATP binding"/>
    <property type="evidence" value="ECO:0007669"/>
    <property type="project" value="UniProtKB-UniRule"/>
</dbReference>
<dbReference type="GO" id="GO:0004674">
    <property type="term" value="F:protein serine/threonine kinase activity"/>
    <property type="evidence" value="ECO:0007669"/>
    <property type="project" value="UniProtKB-KW"/>
</dbReference>
<dbReference type="Proteomes" id="UP001153269">
    <property type="component" value="Unassembled WGS sequence"/>
</dbReference>
<dbReference type="PANTHER" id="PTHR24058:SF22">
    <property type="entry name" value="DUAL SPECIFICITY TYROSINE-PHOSPHORYLATION-REGULATED KINASE 4"/>
    <property type="match status" value="1"/>
</dbReference>
<dbReference type="Gene3D" id="3.30.200.20">
    <property type="entry name" value="Phosphorylase Kinase, domain 1"/>
    <property type="match status" value="1"/>
</dbReference>